<dbReference type="AlphaFoldDB" id="A0A182XRC2"/>
<proteinExistence type="predicted"/>
<protein>
    <submittedName>
        <fullName evidence="1">Uncharacterized protein</fullName>
    </submittedName>
</protein>
<evidence type="ECO:0000313" key="1">
    <source>
        <dbReference type="EnsemblMetazoa" id="AQUA014399-PA"/>
    </source>
</evidence>
<sequence>MITTAAAAAKTAHRCSKATRWLSETTRSRLSKSTRSRLTESARSRLTKSWLPISGLSERSRLSESGLT</sequence>
<accession>A0A182XRC2</accession>
<keyword evidence="2" id="KW-1185">Reference proteome</keyword>
<evidence type="ECO:0000313" key="2">
    <source>
        <dbReference type="Proteomes" id="UP000076407"/>
    </source>
</evidence>
<organism evidence="1 2">
    <name type="scientific">Anopheles quadriannulatus</name>
    <name type="common">Mosquito</name>
    <dbReference type="NCBI Taxonomy" id="34691"/>
    <lineage>
        <taxon>Eukaryota</taxon>
        <taxon>Metazoa</taxon>
        <taxon>Ecdysozoa</taxon>
        <taxon>Arthropoda</taxon>
        <taxon>Hexapoda</taxon>
        <taxon>Insecta</taxon>
        <taxon>Pterygota</taxon>
        <taxon>Neoptera</taxon>
        <taxon>Endopterygota</taxon>
        <taxon>Diptera</taxon>
        <taxon>Nematocera</taxon>
        <taxon>Culicoidea</taxon>
        <taxon>Culicidae</taxon>
        <taxon>Anophelinae</taxon>
        <taxon>Anopheles</taxon>
    </lineage>
</organism>
<dbReference type="Proteomes" id="UP000076407">
    <property type="component" value="Unassembled WGS sequence"/>
</dbReference>
<dbReference type="EnsemblMetazoa" id="AQUA014399-RA">
    <property type="protein sequence ID" value="AQUA014399-PA"/>
    <property type="gene ID" value="AQUA014399"/>
</dbReference>
<reference evidence="1" key="1">
    <citation type="submission" date="2020-05" db="UniProtKB">
        <authorList>
            <consortium name="EnsemblMetazoa"/>
        </authorList>
    </citation>
    <scope>IDENTIFICATION</scope>
    <source>
        <strain evidence="1">SANGQUA</strain>
    </source>
</reference>
<name>A0A182XRC2_ANOQN</name>
<dbReference type="VEuPathDB" id="VectorBase:AQUA014399"/>